<dbReference type="EMBL" id="ARYL01000030">
    <property type="protein sequence ID" value="KDA01374.1"/>
    <property type="molecule type" value="Genomic_DNA"/>
</dbReference>
<evidence type="ECO:0000313" key="10">
    <source>
        <dbReference type="EMBL" id="KDA01374.1"/>
    </source>
</evidence>
<accession>A0A059G3U5</accession>
<dbReference type="PANTHER" id="PTHR31062">
    <property type="entry name" value="XYLOGLUCAN ENDOTRANSGLUCOSYLASE/HYDROLASE PROTEIN 8-RELATED"/>
    <property type="match status" value="1"/>
</dbReference>
<evidence type="ECO:0000256" key="6">
    <source>
        <dbReference type="ARBA" id="ARBA00029771"/>
    </source>
</evidence>
<dbReference type="OrthoDB" id="9809583at2"/>
<dbReference type="GO" id="GO:0005975">
    <property type="term" value="P:carbohydrate metabolic process"/>
    <property type="evidence" value="ECO:0007669"/>
    <property type="project" value="InterPro"/>
</dbReference>
<comment type="similarity">
    <text evidence="1">Belongs to the glycosyl hydrolase 16 family.</text>
</comment>
<organism evidence="10 11">
    <name type="scientific">Hyphomonas oceanitis SCH89</name>
    <dbReference type="NCBI Taxonomy" id="1280953"/>
    <lineage>
        <taxon>Bacteria</taxon>
        <taxon>Pseudomonadati</taxon>
        <taxon>Pseudomonadota</taxon>
        <taxon>Alphaproteobacteria</taxon>
        <taxon>Hyphomonadales</taxon>
        <taxon>Hyphomonadaceae</taxon>
        <taxon>Hyphomonas</taxon>
    </lineage>
</organism>
<dbReference type="InterPro" id="IPR000757">
    <property type="entry name" value="Beta-glucanase-like"/>
</dbReference>
<evidence type="ECO:0000256" key="8">
    <source>
        <dbReference type="PIRSR" id="PIRSR608264-1"/>
    </source>
</evidence>
<keyword evidence="4" id="KW-0326">Glycosidase</keyword>
<dbReference type="eggNOG" id="COG2273">
    <property type="taxonomic scope" value="Bacteria"/>
</dbReference>
<dbReference type="PRINTS" id="PR00737">
    <property type="entry name" value="GLHYDRLASE16"/>
</dbReference>
<protein>
    <recommendedName>
        <fullName evidence="2">Beta-glucanase</fullName>
    </recommendedName>
    <alternativeName>
        <fullName evidence="7">1,3-1,4-beta-D-glucan 4-glucanohydrolase</fullName>
    </alternativeName>
    <alternativeName>
        <fullName evidence="6">Endo-beta-1,3-1,4 glucanase</fullName>
    </alternativeName>
    <alternativeName>
        <fullName evidence="5">Lichenase</fullName>
    </alternativeName>
</protein>
<proteinExistence type="inferred from homology"/>
<dbReference type="InterPro" id="IPR013320">
    <property type="entry name" value="ConA-like_dom_sf"/>
</dbReference>
<feature type="active site" description="Proton donor" evidence="8">
    <location>
        <position position="195"/>
    </location>
</feature>
<dbReference type="Pfam" id="PF00722">
    <property type="entry name" value="Glyco_hydro_16"/>
    <property type="match status" value="1"/>
</dbReference>
<dbReference type="GO" id="GO:0004553">
    <property type="term" value="F:hydrolase activity, hydrolyzing O-glycosyl compounds"/>
    <property type="evidence" value="ECO:0007669"/>
    <property type="project" value="InterPro"/>
</dbReference>
<evidence type="ECO:0000259" key="9">
    <source>
        <dbReference type="PROSITE" id="PS51762"/>
    </source>
</evidence>
<evidence type="ECO:0000313" key="11">
    <source>
        <dbReference type="Proteomes" id="UP000024942"/>
    </source>
</evidence>
<dbReference type="PATRIC" id="fig|1280953.3.peg.3210"/>
<dbReference type="InterPro" id="IPR008264">
    <property type="entry name" value="Beta_glucanase"/>
</dbReference>
<comment type="caution">
    <text evidence="10">The sequence shown here is derived from an EMBL/GenBank/DDBJ whole genome shotgun (WGS) entry which is preliminary data.</text>
</comment>
<evidence type="ECO:0000256" key="2">
    <source>
        <dbReference type="ARBA" id="ARBA00014569"/>
    </source>
</evidence>
<name>A0A059G3U5_9PROT</name>
<evidence type="ECO:0000256" key="1">
    <source>
        <dbReference type="ARBA" id="ARBA00006865"/>
    </source>
</evidence>
<dbReference type="RefSeq" id="WP_051624993.1">
    <property type="nucleotide sequence ID" value="NZ_ARYL01000030.1"/>
</dbReference>
<evidence type="ECO:0000256" key="3">
    <source>
        <dbReference type="ARBA" id="ARBA00022801"/>
    </source>
</evidence>
<dbReference type="InterPro" id="IPR044791">
    <property type="entry name" value="Beta-glucanase/XTH"/>
</dbReference>
<gene>
    <name evidence="10" type="ORF">HOC_16002</name>
</gene>
<dbReference type="Gene3D" id="2.60.120.200">
    <property type="match status" value="1"/>
</dbReference>
<keyword evidence="3" id="KW-0378">Hydrolase</keyword>
<keyword evidence="11" id="KW-1185">Reference proteome</keyword>
<dbReference type="AlphaFoldDB" id="A0A059G3U5"/>
<dbReference type="STRING" id="1280953.HOC_16002"/>
<dbReference type="SUPFAM" id="SSF49899">
    <property type="entry name" value="Concanavalin A-like lectins/glucanases"/>
    <property type="match status" value="1"/>
</dbReference>
<evidence type="ECO:0000256" key="7">
    <source>
        <dbReference type="ARBA" id="ARBA00031665"/>
    </source>
</evidence>
<sequence length="332" mass="36051">MDIFIMSMLVAVCSFGILTLNAVKPRADIEISVAQIDPAAPEAAVPAPIDQIEPKQTPSAPIVETPAATPTRPVPVPTKRAALIPSSPGFISLLGDAQNDAFFYRSDFANPDGHYGGDWSPKNIKQTAEGADLEVHHEQSRSGPFTGAEMKTVNTYGYGRYEVVMRPSKGSGLVSSFFTYTGSYEGTAHDEIDIEFLGLDTSRIHFNYFRKGKTGASATFDLPFDASEADHLYAFEWSPEGITWYVDGKPYYKTVEGDAFVPRTAGSIIFNNWAGKPFITGWTGKPTFESGAAAHYSCISFAPLGDNTRACSDLYLPNRPKHAGLVTAQLTR</sequence>
<feature type="domain" description="GH16" evidence="9">
    <location>
        <begin position="67"/>
        <end position="291"/>
    </location>
</feature>
<reference evidence="10 11" key="1">
    <citation type="journal article" date="2014" name="Antonie Van Leeuwenhoek">
        <title>Hyphomonas beringensis sp. nov. and Hyphomonas chukchiensis sp. nov., isolated from surface seawater of the Bering Sea and Chukchi Sea.</title>
        <authorList>
            <person name="Li C."/>
            <person name="Lai Q."/>
            <person name="Li G."/>
            <person name="Dong C."/>
            <person name="Wang J."/>
            <person name="Liao Y."/>
            <person name="Shao Z."/>
        </authorList>
    </citation>
    <scope>NUCLEOTIDE SEQUENCE [LARGE SCALE GENOMIC DNA]</scope>
    <source>
        <strain evidence="10 11">SCH89</strain>
    </source>
</reference>
<feature type="active site" description="Nucleophile" evidence="8">
    <location>
        <position position="191"/>
    </location>
</feature>
<evidence type="ECO:0000256" key="5">
    <source>
        <dbReference type="ARBA" id="ARBA00029722"/>
    </source>
</evidence>
<dbReference type="PROSITE" id="PS51762">
    <property type="entry name" value="GH16_2"/>
    <property type="match status" value="1"/>
</dbReference>
<evidence type="ECO:0000256" key="4">
    <source>
        <dbReference type="ARBA" id="ARBA00023295"/>
    </source>
</evidence>
<dbReference type="Proteomes" id="UP000024942">
    <property type="component" value="Unassembled WGS sequence"/>
</dbReference>